<accession>A0A418R6K5</accession>
<evidence type="ECO:0000256" key="4">
    <source>
        <dbReference type="ARBA" id="ARBA00022576"/>
    </source>
</evidence>
<evidence type="ECO:0000256" key="5">
    <source>
        <dbReference type="ARBA" id="ARBA00022679"/>
    </source>
</evidence>
<dbReference type="Pfam" id="PF00202">
    <property type="entry name" value="Aminotran_3"/>
    <property type="match status" value="1"/>
</dbReference>
<dbReference type="InterPro" id="IPR050103">
    <property type="entry name" value="Class-III_PLP-dep_AT"/>
</dbReference>
<dbReference type="Gene3D" id="3.40.640.10">
    <property type="entry name" value="Type I PLP-dependent aspartate aminotransferase-like (Major domain)"/>
    <property type="match status" value="1"/>
</dbReference>
<keyword evidence="10" id="KW-1185">Reference proteome</keyword>
<dbReference type="PANTHER" id="PTHR11986">
    <property type="entry name" value="AMINOTRANSFERASE CLASS III"/>
    <property type="match status" value="1"/>
</dbReference>
<dbReference type="GO" id="GO:0042802">
    <property type="term" value="F:identical protein binding"/>
    <property type="evidence" value="ECO:0007669"/>
    <property type="project" value="TreeGrafter"/>
</dbReference>
<dbReference type="CDD" id="cd00610">
    <property type="entry name" value="OAT_like"/>
    <property type="match status" value="1"/>
</dbReference>
<dbReference type="AlphaFoldDB" id="A0A418R6K5"/>
<evidence type="ECO:0000313" key="10">
    <source>
        <dbReference type="Proteomes" id="UP000284250"/>
    </source>
</evidence>
<dbReference type="InterPro" id="IPR015424">
    <property type="entry name" value="PyrdxlP-dep_Trfase"/>
</dbReference>
<dbReference type="GO" id="GO:0030170">
    <property type="term" value="F:pyridoxal phosphate binding"/>
    <property type="evidence" value="ECO:0007669"/>
    <property type="project" value="InterPro"/>
</dbReference>
<dbReference type="FunFam" id="3.40.640.10:FF:000011">
    <property type="entry name" value="Ornithine aminotransferase"/>
    <property type="match status" value="1"/>
</dbReference>
<dbReference type="NCBIfam" id="TIGR01885">
    <property type="entry name" value="Orn_aminotrans"/>
    <property type="match status" value="1"/>
</dbReference>
<evidence type="ECO:0000256" key="6">
    <source>
        <dbReference type="ARBA" id="ARBA00022898"/>
    </source>
</evidence>
<dbReference type="FunFam" id="3.90.1150.10:FF:000152">
    <property type="entry name" value="Ornithine aminotransferase"/>
    <property type="match status" value="1"/>
</dbReference>
<dbReference type="PIRSF" id="PIRSF000521">
    <property type="entry name" value="Transaminase_4ab_Lys_Orn"/>
    <property type="match status" value="1"/>
</dbReference>
<dbReference type="InterPro" id="IPR015421">
    <property type="entry name" value="PyrdxlP-dep_Trfase_major"/>
</dbReference>
<comment type="caution">
    <text evidence="9">The sequence shown here is derived from an EMBL/GenBank/DDBJ whole genome shotgun (WGS) entry which is preliminary data.</text>
</comment>
<dbReference type="OrthoDB" id="9762089at2"/>
<keyword evidence="5 9" id="KW-0808">Transferase</keyword>
<comment type="cofactor">
    <cofactor evidence="1">
        <name>pyridoxal 5'-phosphate</name>
        <dbReference type="ChEBI" id="CHEBI:597326"/>
    </cofactor>
</comment>
<reference evidence="9 10" key="1">
    <citation type="submission" date="2019-01" db="EMBL/GenBank/DDBJ databases">
        <title>Hymenobacter humicola sp. nov., isolated from soils in Antarctica.</title>
        <authorList>
            <person name="Sedlacek I."/>
            <person name="Holochova P."/>
            <person name="Kralova S."/>
            <person name="Pantucek R."/>
            <person name="Stankova E."/>
            <person name="Vrbovska V."/>
            <person name="Kristofova L."/>
            <person name="Svec P."/>
            <person name="Busse H.-J."/>
        </authorList>
    </citation>
    <scope>NUCLEOTIDE SEQUENCE [LARGE SCALE GENOMIC DNA]</scope>
    <source>
        <strain evidence="9 10">CCM 8852</strain>
    </source>
</reference>
<comment type="pathway">
    <text evidence="2">Amino-acid biosynthesis; L-proline biosynthesis; L-glutamate 5-semialdehyde from L-ornithine: step 1/1.</text>
</comment>
<protein>
    <recommendedName>
        <fullName evidence="3">ornithine aminotransferase</fullName>
        <ecNumber evidence="3">2.6.1.13</ecNumber>
    </recommendedName>
    <alternativeName>
        <fullName evidence="7">Ornithine--oxo-acid aminotransferase</fullName>
    </alternativeName>
</protein>
<dbReference type="InterPro" id="IPR015422">
    <property type="entry name" value="PyrdxlP-dep_Trfase_small"/>
</dbReference>
<evidence type="ECO:0000256" key="1">
    <source>
        <dbReference type="ARBA" id="ARBA00001933"/>
    </source>
</evidence>
<dbReference type="InterPro" id="IPR005814">
    <property type="entry name" value="Aminotrans_3"/>
</dbReference>
<dbReference type="EMBL" id="QYCN01000004">
    <property type="protein sequence ID" value="RIY12955.1"/>
    <property type="molecule type" value="Genomic_DNA"/>
</dbReference>
<name>A0A418R6K5_9BACT</name>
<dbReference type="SUPFAM" id="SSF53383">
    <property type="entry name" value="PLP-dependent transferases"/>
    <property type="match status" value="1"/>
</dbReference>
<dbReference type="GO" id="GO:0004587">
    <property type="term" value="F:ornithine aminotransferase activity"/>
    <property type="evidence" value="ECO:0007669"/>
    <property type="project" value="UniProtKB-EC"/>
</dbReference>
<dbReference type="PANTHER" id="PTHR11986:SF18">
    <property type="entry name" value="ORNITHINE AMINOTRANSFERASE, MITOCHONDRIAL"/>
    <property type="match status" value="1"/>
</dbReference>
<comment type="similarity">
    <text evidence="8">Belongs to the class-III pyridoxal-phosphate-dependent aminotransferase family.</text>
</comment>
<dbReference type="EC" id="2.6.1.13" evidence="3"/>
<dbReference type="PROSITE" id="PS00600">
    <property type="entry name" value="AA_TRANSFER_CLASS_3"/>
    <property type="match status" value="1"/>
</dbReference>
<keyword evidence="4 9" id="KW-0032">Aminotransferase</keyword>
<dbReference type="UniPathway" id="UPA00098">
    <property type="reaction ID" value="UER00358"/>
</dbReference>
<evidence type="ECO:0000256" key="8">
    <source>
        <dbReference type="RuleBase" id="RU003560"/>
    </source>
</evidence>
<dbReference type="GO" id="GO:0010121">
    <property type="term" value="P:L-arginine catabolic process to proline via ornithine"/>
    <property type="evidence" value="ECO:0007669"/>
    <property type="project" value="TreeGrafter"/>
</dbReference>
<evidence type="ECO:0000256" key="2">
    <source>
        <dbReference type="ARBA" id="ARBA00004998"/>
    </source>
</evidence>
<dbReference type="GO" id="GO:0055129">
    <property type="term" value="P:L-proline biosynthetic process"/>
    <property type="evidence" value="ECO:0007669"/>
    <property type="project" value="UniProtKB-UniPathway"/>
</dbReference>
<keyword evidence="6 8" id="KW-0663">Pyridoxal phosphate</keyword>
<dbReference type="GO" id="GO:0005737">
    <property type="term" value="C:cytoplasm"/>
    <property type="evidence" value="ECO:0007669"/>
    <property type="project" value="TreeGrafter"/>
</dbReference>
<dbReference type="RefSeq" id="WP_119654552.1">
    <property type="nucleotide sequence ID" value="NZ_JBHUOI010000028.1"/>
</dbReference>
<evidence type="ECO:0000256" key="7">
    <source>
        <dbReference type="ARBA" id="ARBA00030587"/>
    </source>
</evidence>
<gene>
    <name evidence="9" type="primary">rocD</name>
    <name evidence="9" type="ORF">D0T11_04300</name>
</gene>
<dbReference type="InterPro" id="IPR010164">
    <property type="entry name" value="Orn_aminotrans"/>
</dbReference>
<organism evidence="9 10">
    <name type="scientific">Hymenobacter rubripertinctus</name>
    <dbReference type="NCBI Taxonomy" id="2029981"/>
    <lineage>
        <taxon>Bacteria</taxon>
        <taxon>Pseudomonadati</taxon>
        <taxon>Bacteroidota</taxon>
        <taxon>Cytophagia</taxon>
        <taxon>Cytophagales</taxon>
        <taxon>Hymenobacteraceae</taxon>
        <taxon>Hymenobacter</taxon>
    </lineage>
</organism>
<dbReference type="Proteomes" id="UP000284250">
    <property type="component" value="Unassembled WGS sequence"/>
</dbReference>
<evidence type="ECO:0000313" key="9">
    <source>
        <dbReference type="EMBL" id="RIY12955.1"/>
    </source>
</evidence>
<dbReference type="GO" id="GO:0019544">
    <property type="term" value="P:L-arginine catabolic process to L-glutamate"/>
    <property type="evidence" value="ECO:0007669"/>
    <property type="project" value="TreeGrafter"/>
</dbReference>
<dbReference type="Gene3D" id="3.90.1150.10">
    <property type="entry name" value="Aspartate Aminotransferase, domain 1"/>
    <property type="match status" value="1"/>
</dbReference>
<dbReference type="InterPro" id="IPR049704">
    <property type="entry name" value="Aminotrans_3_PPA_site"/>
</dbReference>
<sequence>MSTTTQPTTDATTRTRSQEIMALEDQYGAHNYHPLPVVLSRGEGVHLWDVEGKHYFDFLSAYSAVNQGHCHPRIIGALIEQAQKLTLTSRAFYNDQLAGAEKQLCELFRYDKALLMNSGAEAVETALKLARKWGYEEKGIAPNQARILVAEHNFHGRTTGIISFSTDPDSTTGFGPYVPGYEVVPYDDLEALAEAVKDPHVCAFMVEPIQGEAGVMVPSEGYLFKAAAICREHNVLFIADEIQTGLGRTGELLAICYEGVHADILILGKALSGGVLPVSAVLARDEIMLTIQPGQHGSTFGGNPMAAVVLRAALDVLIDENLIENARALGEVFRERMRQVQAKRPEVVQLVRGKGLLNAVVIKPSADGRTAWDVCVSLMERGVLAKPTHGDIIRFAPPLVINEEQIHEACDVIEEVIMAF</sequence>
<proteinExistence type="inferred from homology"/>
<evidence type="ECO:0000256" key="3">
    <source>
        <dbReference type="ARBA" id="ARBA00012924"/>
    </source>
</evidence>